<dbReference type="GO" id="GO:0004459">
    <property type="term" value="F:L-lactate dehydrogenase (NAD+) activity"/>
    <property type="evidence" value="ECO:0007669"/>
    <property type="project" value="TreeGrafter"/>
</dbReference>
<dbReference type="EMBL" id="LZPO01029752">
    <property type="protein sequence ID" value="OBS77503.1"/>
    <property type="molecule type" value="Genomic_DNA"/>
</dbReference>
<dbReference type="SUPFAM" id="SSF56327">
    <property type="entry name" value="LDH C-terminal domain-like"/>
    <property type="match status" value="1"/>
</dbReference>
<organism evidence="2 3">
    <name type="scientific">Neotoma lepida</name>
    <name type="common">Desert woodrat</name>
    <dbReference type="NCBI Taxonomy" id="56216"/>
    <lineage>
        <taxon>Eukaryota</taxon>
        <taxon>Metazoa</taxon>
        <taxon>Chordata</taxon>
        <taxon>Craniata</taxon>
        <taxon>Vertebrata</taxon>
        <taxon>Euteleostomi</taxon>
        <taxon>Mammalia</taxon>
        <taxon>Eutheria</taxon>
        <taxon>Euarchontoglires</taxon>
        <taxon>Glires</taxon>
        <taxon>Rodentia</taxon>
        <taxon>Myomorpha</taxon>
        <taxon>Muroidea</taxon>
        <taxon>Cricetidae</taxon>
        <taxon>Neotominae</taxon>
        <taxon>Neotoma</taxon>
    </lineage>
</organism>
<dbReference type="InterPro" id="IPR015955">
    <property type="entry name" value="Lactate_DH/Glyco_Ohase_4_C"/>
</dbReference>
<protein>
    <recommendedName>
        <fullName evidence="1">Lactate/malate dehydrogenase C-terminal domain-containing protein</fullName>
    </recommendedName>
</protein>
<dbReference type="AlphaFoldDB" id="A0A1A6HFY5"/>
<dbReference type="GO" id="GO:0006089">
    <property type="term" value="P:lactate metabolic process"/>
    <property type="evidence" value="ECO:0007669"/>
    <property type="project" value="TreeGrafter"/>
</dbReference>
<gene>
    <name evidence="2" type="ORF">A6R68_20108</name>
</gene>
<dbReference type="Proteomes" id="UP000092124">
    <property type="component" value="Unassembled WGS sequence"/>
</dbReference>
<dbReference type="InterPro" id="IPR022383">
    <property type="entry name" value="Lactate/malate_DH_C"/>
</dbReference>
<dbReference type="OrthoDB" id="5405561at2759"/>
<dbReference type="STRING" id="56216.A0A1A6HFY5"/>
<feature type="domain" description="Lactate/malate dehydrogenase C-terminal" evidence="1">
    <location>
        <begin position="6"/>
        <end position="90"/>
    </location>
</feature>
<dbReference type="PANTHER" id="PTHR43128:SF10">
    <property type="entry name" value="L-LACTATE DEHYDROGENASE A CHAIN"/>
    <property type="match status" value="1"/>
</dbReference>
<keyword evidence="3" id="KW-1185">Reference proteome</keyword>
<evidence type="ECO:0000313" key="2">
    <source>
        <dbReference type="EMBL" id="OBS77503.1"/>
    </source>
</evidence>
<reference evidence="2 3" key="1">
    <citation type="submission" date="2016-06" db="EMBL/GenBank/DDBJ databases">
        <title>The Draft Genome Sequence and Annotation of the Desert Woodrat Neotoma lepida.</title>
        <authorList>
            <person name="Campbell M."/>
            <person name="Oakeson K.F."/>
            <person name="Yandell M."/>
            <person name="Halpert J.R."/>
            <person name="Dearing D."/>
        </authorList>
    </citation>
    <scope>NUCLEOTIDE SEQUENCE [LARGE SCALE GENOMIC DNA]</scope>
    <source>
        <strain evidence="2">417</strain>
        <tissue evidence="2">Liver</tissue>
    </source>
</reference>
<name>A0A1A6HFY5_NEOLE</name>
<comment type="caution">
    <text evidence="2">The sequence shown here is derived from an EMBL/GenBank/DDBJ whole genome shotgun (WGS) entry which is preliminary data.</text>
</comment>
<proteinExistence type="predicted"/>
<dbReference type="PANTHER" id="PTHR43128">
    <property type="entry name" value="L-2-HYDROXYCARBOXYLATE DEHYDROGENASE (NAD(P)(+))"/>
    <property type="match status" value="1"/>
</dbReference>
<evidence type="ECO:0000259" key="1">
    <source>
        <dbReference type="Pfam" id="PF02866"/>
    </source>
</evidence>
<dbReference type="Gene3D" id="3.90.110.10">
    <property type="entry name" value="Lactate dehydrogenase/glycoside hydrolase, family 4, C-terminal"/>
    <property type="match status" value="1"/>
</dbReference>
<accession>A0A1A6HFY5</accession>
<sequence length="107" mass="12213">MDPCKHGDSSVPMWSDINILGISLKEQWKEACEQVVDSNYELIKLKDRMSWAIILSVVNLAESIMKNLRQVHPISTMKKSLYGVKDNFVVSILCPGTKWNLRCSEDD</sequence>
<evidence type="ECO:0000313" key="3">
    <source>
        <dbReference type="Proteomes" id="UP000092124"/>
    </source>
</evidence>
<dbReference type="Pfam" id="PF02866">
    <property type="entry name" value="Ldh_1_C"/>
    <property type="match status" value="1"/>
</dbReference>